<comment type="similarity">
    <text evidence="2 10">Belongs to the cation transport ATPase (P-type) (TC 3.A.3) family. Type IB subfamily.</text>
</comment>
<dbReference type="InterPro" id="IPR059000">
    <property type="entry name" value="ATPase_P-type_domA"/>
</dbReference>
<evidence type="ECO:0000256" key="3">
    <source>
        <dbReference type="ARBA" id="ARBA00022692"/>
    </source>
</evidence>
<evidence type="ECO:0000256" key="8">
    <source>
        <dbReference type="ARBA" id="ARBA00022989"/>
    </source>
</evidence>
<dbReference type="PANTHER" id="PTHR43520">
    <property type="entry name" value="ATP7, ISOFORM B"/>
    <property type="match status" value="1"/>
</dbReference>
<feature type="transmembrane region" description="Helical" evidence="10">
    <location>
        <begin position="376"/>
        <end position="397"/>
    </location>
</feature>
<evidence type="ECO:0000256" key="4">
    <source>
        <dbReference type="ARBA" id="ARBA00022723"/>
    </source>
</evidence>
<dbReference type="Gene3D" id="3.40.1110.10">
    <property type="entry name" value="Calcium-transporting ATPase, cytoplasmic domain N"/>
    <property type="match status" value="1"/>
</dbReference>
<name>A0A0G0FTP2_9BACT</name>
<dbReference type="SUPFAM" id="SSF81665">
    <property type="entry name" value="Calcium ATPase, transmembrane domain M"/>
    <property type="match status" value="1"/>
</dbReference>
<dbReference type="FunFam" id="2.70.150.10:FF:000002">
    <property type="entry name" value="Copper-transporting ATPase 1, putative"/>
    <property type="match status" value="1"/>
</dbReference>
<dbReference type="InterPro" id="IPR023298">
    <property type="entry name" value="ATPase_P-typ_TM_dom_sf"/>
</dbReference>
<protein>
    <submittedName>
        <fullName evidence="12">Copper-exporting ATPase</fullName>
    </submittedName>
</protein>
<dbReference type="CDD" id="cd02094">
    <property type="entry name" value="P-type_ATPase_Cu-like"/>
    <property type="match status" value="1"/>
</dbReference>
<dbReference type="EMBL" id="LBRE01000041">
    <property type="protein sequence ID" value="KKP90660.1"/>
    <property type="molecule type" value="Genomic_DNA"/>
</dbReference>
<dbReference type="NCBIfam" id="TIGR01511">
    <property type="entry name" value="ATPase-IB1_Cu"/>
    <property type="match status" value="1"/>
</dbReference>
<dbReference type="InterPro" id="IPR023214">
    <property type="entry name" value="HAD_sf"/>
</dbReference>
<dbReference type="InterPro" id="IPR044492">
    <property type="entry name" value="P_typ_ATPase_HD_dom"/>
</dbReference>
<dbReference type="Pfam" id="PF00403">
    <property type="entry name" value="HMA"/>
    <property type="match status" value="1"/>
</dbReference>
<dbReference type="PROSITE" id="PS50846">
    <property type="entry name" value="HMA_2"/>
    <property type="match status" value="1"/>
</dbReference>
<evidence type="ECO:0000256" key="6">
    <source>
        <dbReference type="ARBA" id="ARBA00022840"/>
    </source>
</evidence>
<keyword evidence="5 10" id="KW-0547">Nucleotide-binding</keyword>
<dbReference type="SUPFAM" id="SSF56784">
    <property type="entry name" value="HAD-like"/>
    <property type="match status" value="1"/>
</dbReference>
<dbReference type="InterPro" id="IPR006121">
    <property type="entry name" value="HMA_dom"/>
</dbReference>
<keyword evidence="10" id="KW-1003">Cell membrane</keyword>
<accession>A0A0G0FTP2</accession>
<evidence type="ECO:0000256" key="7">
    <source>
        <dbReference type="ARBA" id="ARBA00022967"/>
    </source>
</evidence>
<dbReference type="CDD" id="cd00371">
    <property type="entry name" value="HMA"/>
    <property type="match status" value="1"/>
</dbReference>
<evidence type="ECO:0000259" key="11">
    <source>
        <dbReference type="PROSITE" id="PS50846"/>
    </source>
</evidence>
<dbReference type="SUPFAM" id="SSF55008">
    <property type="entry name" value="HMA, heavy metal-associated domain"/>
    <property type="match status" value="1"/>
</dbReference>
<dbReference type="NCBIfam" id="TIGR01494">
    <property type="entry name" value="ATPase_P-type"/>
    <property type="match status" value="1"/>
</dbReference>
<evidence type="ECO:0000313" key="13">
    <source>
        <dbReference type="Proteomes" id="UP000034140"/>
    </source>
</evidence>
<dbReference type="Gene3D" id="3.40.50.1000">
    <property type="entry name" value="HAD superfamily/HAD-like"/>
    <property type="match status" value="1"/>
</dbReference>
<dbReference type="InterPro" id="IPR023299">
    <property type="entry name" value="ATPase_P-typ_cyto_dom_N"/>
</dbReference>
<comment type="caution">
    <text evidence="12">The sequence shown here is derived from an EMBL/GenBank/DDBJ whole genome shotgun (WGS) entry which is preliminary data.</text>
</comment>
<keyword evidence="7" id="KW-1278">Translocase</keyword>
<dbReference type="InterPro" id="IPR008250">
    <property type="entry name" value="ATPase_P-typ_transduc_dom_A_sf"/>
</dbReference>
<dbReference type="SFLD" id="SFLDS00003">
    <property type="entry name" value="Haloacid_Dehalogenase"/>
    <property type="match status" value="1"/>
</dbReference>
<dbReference type="Gene3D" id="2.70.150.10">
    <property type="entry name" value="Calcium-transporting ATPase, cytoplasmic transduction domain A"/>
    <property type="match status" value="1"/>
</dbReference>
<dbReference type="AlphaFoldDB" id="A0A0G0FTP2"/>
<dbReference type="PRINTS" id="PR00943">
    <property type="entry name" value="CUATPASE"/>
</dbReference>
<dbReference type="InterPro" id="IPR001757">
    <property type="entry name" value="P_typ_ATPase"/>
</dbReference>
<reference evidence="12 13" key="1">
    <citation type="journal article" date="2015" name="Nature">
        <title>rRNA introns, odd ribosomes, and small enigmatic genomes across a large radiation of phyla.</title>
        <authorList>
            <person name="Brown C.T."/>
            <person name="Hug L.A."/>
            <person name="Thomas B.C."/>
            <person name="Sharon I."/>
            <person name="Castelle C.J."/>
            <person name="Singh A."/>
            <person name="Wilkins M.J."/>
            <person name="Williams K.H."/>
            <person name="Banfield J.F."/>
        </authorList>
    </citation>
    <scope>NUCLEOTIDE SEQUENCE [LARGE SCALE GENOMIC DNA]</scope>
</reference>
<dbReference type="GO" id="GO:0005507">
    <property type="term" value="F:copper ion binding"/>
    <property type="evidence" value="ECO:0007669"/>
    <property type="project" value="TreeGrafter"/>
</dbReference>
<dbReference type="PRINTS" id="PR00942">
    <property type="entry name" value="CUATPASEI"/>
</dbReference>
<feature type="transmembrane region" description="Helical" evidence="10">
    <location>
        <begin position="89"/>
        <end position="109"/>
    </location>
</feature>
<evidence type="ECO:0000313" key="12">
    <source>
        <dbReference type="EMBL" id="KKP90660.1"/>
    </source>
</evidence>
<dbReference type="GO" id="GO:0005524">
    <property type="term" value="F:ATP binding"/>
    <property type="evidence" value="ECO:0007669"/>
    <property type="project" value="UniProtKB-UniRule"/>
</dbReference>
<dbReference type="GO" id="GO:0055070">
    <property type="term" value="P:copper ion homeostasis"/>
    <property type="evidence" value="ECO:0007669"/>
    <property type="project" value="TreeGrafter"/>
</dbReference>
<keyword evidence="6 10" id="KW-0067">ATP-binding</keyword>
<evidence type="ECO:0000256" key="5">
    <source>
        <dbReference type="ARBA" id="ARBA00022741"/>
    </source>
</evidence>
<dbReference type="InterPro" id="IPR036412">
    <property type="entry name" value="HAD-like_sf"/>
</dbReference>
<gene>
    <name evidence="12" type="ORF">UR96_C0041G0004</name>
</gene>
<dbReference type="GO" id="GO:0043682">
    <property type="term" value="F:P-type divalent copper transporter activity"/>
    <property type="evidence" value="ECO:0007669"/>
    <property type="project" value="TreeGrafter"/>
</dbReference>
<evidence type="ECO:0000256" key="2">
    <source>
        <dbReference type="ARBA" id="ARBA00006024"/>
    </source>
</evidence>
<dbReference type="InterPro" id="IPR018303">
    <property type="entry name" value="ATPase_P-typ_P_site"/>
</dbReference>
<dbReference type="PRINTS" id="PR00119">
    <property type="entry name" value="CATATPASE"/>
</dbReference>
<feature type="transmembrane region" description="Helical" evidence="10">
    <location>
        <begin position="196"/>
        <end position="214"/>
    </location>
</feature>
<dbReference type="Pfam" id="PF00702">
    <property type="entry name" value="Hydrolase"/>
    <property type="match status" value="1"/>
</dbReference>
<proteinExistence type="inferred from homology"/>
<feature type="transmembrane region" description="Helical" evidence="10">
    <location>
        <begin position="691"/>
        <end position="711"/>
    </location>
</feature>
<dbReference type="SFLD" id="SFLDG00002">
    <property type="entry name" value="C1.7:_P-type_atpase_like"/>
    <property type="match status" value="1"/>
</dbReference>
<evidence type="ECO:0000256" key="9">
    <source>
        <dbReference type="ARBA" id="ARBA00023136"/>
    </source>
</evidence>
<keyword evidence="3 10" id="KW-0812">Transmembrane</keyword>
<dbReference type="Gene3D" id="3.30.70.100">
    <property type="match status" value="1"/>
</dbReference>
<dbReference type="NCBIfam" id="TIGR01525">
    <property type="entry name" value="ATPase-IB_hvy"/>
    <property type="match status" value="1"/>
</dbReference>
<dbReference type="GO" id="GO:0005886">
    <property type="term" value="C:plasma membrane"/>
    <property type="evidence" value="ECO:0007669"/>
    <property type="project" value="UniProtKB-SubCell"/>
</dbReference>
<dbReference type="PROSITE" id="PS01047">
    <property type="entry name" value="HMA_1"/>
    <property type="match status" value="1"/>
</dbReference>
<feature type="domain" description="HMA" evidence="11">
    <location>
        <begin position="2"/>
        <end position="68"/>
    </location>
</feature>
<feature type="transmembrane region" description="Helical" evidence="10">
    <location>
        <begin position="351"/>
        <end position="370"/>
    </location>
</feature>
<evidence type="ECO:0000256" key="1">
    <source>
        <dbReference type="ARBA" id="ARBA00004127"/>
    </source>
</evidence>
<comment type="subcellular location">
    <subcellularLocation>
        <location evidence="10">Cell membrane</location>
    </subcellularLocation>
    <subcellularLocation>
        <location evidence="1">Endomembrane system</location>
        <topology evidence="1">Multi-pass membrane protein</topology>
    </subcellularLocation>
</comment>
<dbReference type="InterPro" id="IPR027256">
    <property type="entry name" value="P-typ_ATPase_IB"/>
</dbReference>
<feature type="transmembrane region" description="Helical" evidence="10">
    <location>
        <begin position="168"/>
        <end position="190"/>
    </location>
</feature>
<dbReference type="NCBIfam" id="TIGR01512">
    <property type="entry name" value="ATPase-IB2_Cd"/>
    <property type="match status" value="1"/>
</dbReference>
<keyword evidence="8 10" id="KW-1133">Transmembrane helix</keyword>
<dbReference type="Proteomes" id="UP000034140">
    <property type="component" value="Unassembled WGS sequence"/>
</dbReference>
<keyword evidence="4 10" id="KW-0479">Metal-binding</keyword>
<dbReference type="GO" id="GO:0016887">
    <property type="term" value="F:ATP hydrolysis activity"/>
    <property type="evidence" value="ECO:0007669"/>
    <property type="project" value="InterPro"/>
</dbReference>
<dbReference type="InterPro" id="IPR017969">
    <property type="entry name" value="Heavy-metal-associated_CS"/>
</dbReference>
<dbReference type="SFLD" id="SFLDF00027">
    <property type="entry name" value="p-type_atpase"/>
    <property type="match status" value="1"/>
</dbReference>
<sequence length="745" mass="81792">MKKENYKIQGLHCASCKIIIESFLLKYPGVENVIVNYTSGDMQIEYDEKQISIQDIKKAVDSLGDYTLLLEDTNVDILRKKELEIKKKTLIFLTIATIPFLFFMIWMLLEMMNMVPMIKDMLGMIGNVNILFLIQFILTTGIIFIGGKQFFISAWKALKKKSFNMDSLVALSTFTSWAFSSAVTFFPQLFSKDVNVFFDAAVFIIFFITLGRWLEAKARYKTNEAVRDLMKLQAKEAIIIVDGEERTIPIEEIQVGDILLVKPGQKIPIDGVVVEGMSSVDEAMISGEPLPVEKDIDSKVVGSTINLTGMLKVRATKIGKDTLLAQIIRLVQEAQNSQPPIQKIVDKISGIFVPIIILVAITTFVTWLLIGKDLQFSIYLATAVLVIACPCALGLATPTAIMVGTGRGAKNGILIKDIQALENARNIKVVVFDKTGTITEGKPKVVIVKYFGSNEDISKSIAYSIERNSEHPLGMAISEYSKTKSSSKDISISDFKNIEGSGVRAKVNGKDVYIVNPKFAATLTKIDPGVQDYITNQQNNGNTLAIQIEGKDISVIYGLNDKVKEDSKLAIQKLHNMGIKTIMLTGDNKVAAQRIADDVGVDEVIADVLPQQKDSAIQEVKEKYQSIVAMVGDGINDAPALARADIGIAMGTGTDVAIDSGDIVLVSGSLLKIVDTINLSKQTMRILHENLYWAFGYNVIAIPIAMGILYIPFGILLSPIIASIAMAMSSVSVVGNSLRLRYVKV</sequence>
<dbReference type="Pfam" id="PF00122">
    <property type="entry name" value="E1-E2_ATPase"/>
    <property type="match status" value="1"/>
</dbReference>
<dbReference type="PANTHER" id="PTHR43520:SF8">
    <property type="entry name" value="P-TYPE CU(+) TRANSPORTER"/>
    <property type="match status" value="1"/>
</dbReference>
<dbReference type="PROSITE" id="PS00154">
    <property type="entry name" value="ATPASE_E1_E2"/>
    <property type="match status" value="1"/>
</dbReference>
<feature type="transmembrane region" description="Helical" evidence="10">
    <location>
        <begin position="717"/>
        <end position="738"/>
    </location>
</feature>
<dbReference type="PATRIC" id="fig|1619090.3.peg.688"/>
<feature type="transmembrane region" description="Helical" evidence="10">
    <location>
        <begin position="121"/>
        <end position="147"/>
    </location>
</feature>
<evidence type="ECO:0000256" key="10">
    <source>
        <dbReference type="RuleBase" id="RU362081"/>
    </source>
</evidence>
<dbReference type="GO" id="GO:0012505">
    <property type="term" value="C:endomembrane system"/>
    <property type="evidence" value="ECO:0007669"/>
    <property type="project" value="UniProtKB-SubCell"/>
</dbReference>
<organism evidence="12 13">
    <name type="scientific">candidate division WS6 bacterium GW2011_GWC1_36_11</name>
    <dbReference type="NCBI Taxonomy" id="1619090"/>
    <lineage>
        <taxon>Bacteria</taxon>
        <taxon>Candidatus Dojkabacteria</taxon>
    </lineage>
</organism>
<dbReference type="SUPFAM" id="SSF81653">
    <property type="entry name" value="Calcium ATPase, transduction domain A"/>
    <property type="match status" value="1"/>
</dbReference>
<keyword evidence="9 10" id="KW-0472">Membrane</keyword>
<dbReference type="InterPro" id="IPR036163">
    <property type="entry name" value="HMA_dom_sf"/>
</dbReference>